<keyword evidence="3" id="KW-0548">Nucleotidyltransferase</keyword>
<feature type="coiled-coil region" evidence="1">
    <location>
        <begin position="516"/>
        <end position="572"/>
    </location>
</feature>
<feature type="compositionally biased region" description="Basic residues" evidence="2">
    <location>
        <begin position="923"/>
        <end position="935"/>
    </location>
</feature>
<reference evidence="3" key="2">
    <citation type="submission" date="2022-01" db="EMBL/GenBank/DDBJ databases">
        <authorList>
            <person name="Yamashiro T."/>
            <person name="Shiraishi A."/>
            <person name="Satake H."/>
            <person name="Nakayama K."/>
        </authorList>
    </citation>
    <scope>NUCLEOTIDE SEQUENCE</scope>
</reference>
<gene>
    <name evidence="3" type="ORF">Tco_0877040</name>
</gene>
<comment type="caution">
    <text evidence="3">The sequence shown here is derived from an EMBL/GenBank/DDBJ whole genome shotgun (WGS) entry which is preliminary data.</text>
</comment>
<reference evidence="3" key="1">
    <citation type="journal article" date="2022" name="Int. J. Mol. Sci.">
        <title>Draft Genome of Tanacetum Coccineum: Genomic Comparison of Closely Related Tanacetum-Family Plants.</title>
        <authorList>
            <person name="Yamashiro T."/>
            <person name="Shiraishi A."/>
            <person name="Nakayama K."/>
            <person name="Satake H."/>
        </authorList>
    </citation>
    <scope>NUCLEOTIDE SEQUENCE</scope>
</reference>
<evidence type="ECO:0000256" key="1">
    <source>
        <dbReference type="SAM" id="Coils"/>
    </source>
</evidence>
<dbReference type="InterPro" id="IPR021109">
    <property type="entry name" value="Peptidase_aspartic_dom_sf"/>
</dbReference>
<evidence type="ECO:0000256" key="2">
    <source>
        <dbReference type="SAM" id="MobiDB-lite"/>
    </source>
</evidence>
<dbReference type="SUPFAM" id="SSF56672">
    <property type="entry name" value="DNA/RNA polymerases"/>
    <property type="match status" value="1"/>
</dbReference>
<dbReference type="EMBL" id="BQNB010013629">
    <property type="protein sequence ID" value="GJT18334.1"/>
    <property type="molecule type" value="Genomic_DNA"/>
</dbReference>
<dbReference type="PANTHER" id="PTHR34072">
    <property type="entry name" value="ENZYMATIC POLYPROTEIN-RELATED"/>
    <property type="match status" value="1"/>
</dbReference>
<dbReference type="Gene3D" id="3.30.70.270">
    <property type="match status" value="1"/>
</dbReference>
<dbReference type="Proteomes" id="UP001151760">
    <property type="component" value="Unassembled WGS sequence"/>
</dbReference>
<dbReference type="InterPro" id="IPR043128">
    <property type="entry name" value="Rev_trsase/Diguanyl_cyclase"/>
</dbReference>
<name>A0ABQ5BVN1_9ASTR</name>
<evidence type="ECO:0000313" key="4">
    <source>
        <dbReference type="Proteomes" id="UP001151760"/>
    </source>
</evidence>
<dbReference type="Gene3D" id="2.40.70.10">
    <property type="entry name" value="Acid Proteases"/>
    <property type="match status" value="1"/>
</dbReference>
<dbReference type="InterPro" id="IPR043502">
    <property type="entry name" value="DNA/RNA_pol_sf"/>
</dbReference>
<dbReference type="Pfam" id="PF08284">
    <property type="entry name" value="RVP_2"/>
    <property type="match status" value="1"/>
</dbReference>
<dbReference type="PANTHER" id="PTHR34072:SF52">
    <property type="entry name" value="RIBONUCLEASE H"/>
    <property type="match status" value="1"/>
</dbReference>
<proteinExistence type="predicted"/>
<accession>A0ABQ5BVN1</accession>
<keyword evidence="4" id="KW-1185">Reference proteome</keyword>
<keyword evidence="3" id="KW-0808">Transferase</keyword>
<dbReference type="GO" id="GO:0003964">
    <property type="term" value="F:RNA-directed DNA polymerase activity"/>
    <property type="evidence" value="ECO:0007669"/>
    <property type="project" value="UniProtKB-KW"/>
</dbReference>
<sequence>MRENTRYLRPKFVPPATPTGNRAGLVAHASCNRPGHLGKRIRREIKGHVFDIDLIPFGHGSFDVIIGMVWLSNHKAEIICHEKVVKIPLLDGKVLRVLGEKPEEKMRQLKSAKAKEKEQEEIVVLFPSEMPFGSTKSPYRWQPSELEEVIRTIRTLRLVLELSKKEKIENDPSKIEAVRNWKAYRTPTKVRSFLGLAGYYRRFIKNISKIAKSLTILTQKSLPDGPKDFVVYCDASGIGIGYVLMQKGLQKGLDEMIERISDGSLYYLDRIWVPLKGDVKAEHQRPSGLLQQPEIPSAHFLPMREDYKMDRLARLYLNEIVAKHGQSCPWNCIANVVNALREPCVVNQNPGVKFSQEPPQIDHNYCYECGDSLEGIFCRQCICKSCGKGAHYGYNCPPKVPIISNPEQCNQTINNELPQILPNDHPKRNYEAENSFAYVPNPNSFYNSPNFSYPPPQKSPSFSQQYLCCAYCGGPHFDYQCQQIKETCYEPNPNYDYSGFNHPQPPQESVYRQEALNKILEEFEELKRDQRMLTELKKQIAEEQTVKGDMSIEEMRHEQQLVDRKIKEITNDLGIRRFRGEEIDEEFERDCEIRIHKLKQDFNIWGSEVRKKEKAYEDEKYAAACRYMLSVTCDDEDDYIPLAITPDLPIEESENSLIMGDEPLSTIPATESDEVIKSSVENLVPIPSEFEGISDDTSDVPTCDNNCVNVESDLLESLINRDTSIVYSSKIDPILEEFADELAHIAPIPPGIVEADFDPNDDISNYDVDFYDCVDIEEDGGEIDLDISKIVDISLREKLVESYLLIEKINILSLSPPIPISPIFCPSSTIPVVDLDLPLEEADVPSFSDNSILRGIESDRDSGEDTTSIDDLPLDDSMILFVTLDLLEGSEDCEALVIEGQIPRAREASKIRDILDNTAQNTKHGKGRGKPPHNN</sequence>
<keyword evidence="1" id="KW-0175">Coiled coil</keyword>
<feature type="region of interest" description="Disordered" evidence="2">
    <location>
        <begin position="909"/>
        <end position="935"/>
    </location>
</feature>
<evidence type="ECO:0000313" key="3">
    <source>
        <dbReference type="EMBL" id="GJT18334.1"/>
    </source>
</evidence>
<protein>
    <submittedName>
        <fullName evidence="3">Reverse transcriptase domain-containing protein</fullName>
    </submittedName>
</protein>
<keyword evidence="3" id="KW-0695">RNA-directed DNA polymerase</keyword>
<organism evidence="3 4">
    <name type="scientific">Tanacetum coccineum</name>
    <dbReference type="NCBI Taxonomy" id="301880"/>
    <lineage>
        <taxon>Eukaryota</taxon>
        <taxon>Viridiplantae</taxon>
        <taxon>Streptophyta</taxon>
        <taxon>Embryophyta</taxon>
        <taxon>Tracheophyta</taxon>
        <taxon>Spermatophyta</taxon>
        <taxon>Magnoliopsida</taxon>
        <taxon>eudicotyledons</taxon>
        <taxon>Gunneridae</taxon>
        <taxon>Pentapetalae</taxon>
        <taxon>asterids</taxon>
        <taxon>campanulids</taxon>
        <taxon>Asterales</taxon>
        <taxon>Asteraceae</taxon>
        <taxon>Asteroideae</taxon>
        <taxon>Anthemideae</taxon>
        <taxon>Anthemidinae</taxon>
        <taxon>Tanacetum</taxon>
    </lineage>
</organism>